<accession>A0A5A7Q9I9</accession>
<gene>
    <name evidence="2" type="ORF">STAS_17792</name>
</gene>
<keyword evidence="3" id="KW-1185">Reference proteome</keyword>
<evidence type="ECO:0000256" key="1">
    <source>
        <dbReference type="SAM" id="MobiDB-lite"/>
    </source>
</evidence>
<evidence type="ECO:0000313" key="3">
    <source>
        <dbReference type="Proteomes" id="UP000325081"/>
    </source>
</evidence>
<proteinExistence type="predicted"/>
<organism evidence="2 3">
    <name type="scientific">Striga asiatica</name>
    <name type="common">Asiatic witchweed</name>
    <name type="synonym">Buchnera asiatica</name>
    <dbReference type="NCBI Taxonomy" id="4170"/>
    <lineage>
        <taxon>Eukaryota</taxon>
        <taxon>Viridiplantae</taxon>
        <taxon>Streptophyta</taxon>
        <taxon>Embryophyta</taxon>
        <taxon>Tracheophyta</taxon>
        <taxon>Spermatophyta</taxon>
        <taxon>Magnoliopsida</taxon>
        <taxon>eudicotyledons</taxon>
        <taxon>Gunneridae</taxon>
        <taxon>Pentapetalae</taxon>
        <taxon>asterids</taxon>
        <taxon>lamiids</taxon>
        <taxon>Lamiales</taxon>
        <taxon>Orobanchaceae</taxon>
        <taxon>Buchnereae</taxon>
        <taxon>Striga</taxon>
    </lineage>
</organism>
<comment type="caution">
    <text evidence="2">The sequence shown here is derived from an EMBL/GenBank/DDBJ whole genome shotgun (WGS) entry which is preliminary data.</text>
</comment>
<protein>
    <submittedName>
        <fullName evidence="2">Mitochondrial import inner membrane translocase</fullName>
    </submittedName>
</protein>
<sequence length="151" mass="17202">MENVRKIRFLMPNIICSFQLKCSVDLLKLLILLILLTSPRLASAHPPRRLGLLQSRILLLGEKRYTTAYESYGLCALEAAGARREKGPPSLYMDPSSRNQDFKKSIKENKEKVEKLKGVKDLKLGWKTFHLGALRSRNSEMQNKADYLAVV</sequence>
<feature type="region of interest" description="Disordered" evidence="1">
    <location>
        <begin position="84"/>
        <end position="104"/>
    </location>
</feature>
<dbReference type="EMBL" id="BKCP01006071">
    <property type="protein sequence ID" value="GER41087.1"/>
    <property type="molecule type" value="Genomic_DNA"/>
</dbReference>
<reference evidence="3" key="1">
    <citation type="journal article" date="2019" name="Curr. Biol.">
        <title>Genome Sequence of Striga asiatica Provides Insight into the Evolution of Plant Parasitism.</title>
        <authorList>
            <person name="Yoshida S."/>
            <person name="Kim S."/>
            <person name="Wafula E.K."/>
            <person name="Tanskanen J."/>
            <person name="Kim Y.M."/>
            <person name="Honaas L."/>
            <person name="Yang Z."/>
            <person name="Spallek T."/>
            <person name="Conn C.E."/>
            <person name="Ichihashi Y."/>
            <person name="Cheong K."/>
            <person name="Cui S."/>
            <person name="Der J.P."/>
            <person name="Gundlach H."/>
            <person name="Jiao Y."/>
            <person name="Hori C."/>
            <person name="Ishida J.K."/>
            <person name="Kasahara H."/>
            <person name="Kiba T."/>
            <person name="Kim M.S."/>
            <person name="Koo N."/>
            <person name="Laohavisit A."/>
            <person name="Lee Y.H."/>
            <person name="Lumba S."/>
            <person name="McCourt P."/>
            <person name="Mortimer J.C."/>
            <person name="Mutuku J.M."/>
            <person name="Nomura T."/>
            <person name="Sasaki-Sekimoto Y."/>
            <person name="Seto Y."/>
            <person name="Wang Y."/>
            <person name="Wakatake T."/>
            <person name="Sakakibara H."/>
            <person name="Demura T."/>
            <person name="Yamaguchi S."/>
            <person name="Yoneyama K."/>
            <person name="Manabe R.I."/>
            <person name="Nelson D.C."/>
            <person name="Schulman A.H."/>
            <person name="Timko M.P."/>
            <person name="dePamphilis C.W."/>
            <person name="Choi D."/>
            <person name="Shirasu K."/>
        </authorList>
    </citation>
    <scope>NUCLEOTIDE SEQUENCE [LARGE SCALE GENOMIC DNA]</scope>
    <source>
        <strain evidence="3">cv. UVA1</strain>
    </source>
</reference>
<dbReference type="Proteomes" id="UP000325081">
    <property type="component" value="Unassembled WGS sequence"/>
</dbReference>
<dbReference type="AlphaFoldDB" id="A0A5A7Q9I9"/>
<evidence type="ECO:0000313" key="2">
    <source>
        <dbReference type="EMBL" id="GER41087.1"/>
    </source>
</evidence>
<name>A0A5A7Q9I9_STRAF</name>